<evidence type="ECO:0000256" key="6">
    <source>
        <dbReference type="RuleBase" id="RU280814"/>
    </source>
</evidence>
<evidence type="ECO:0000313" key="9">
    <source>
        <dbReference type="Proteomes" id="UP000664940"/>
    </source>
</evidence>
<dbReference type="EMBL" id="JABVXQ010000007">
    <property type="protein sequence ID" value="KAF6098489.1"/>
    <property type="molecule type" value="Genomic_DNA"/>
</dbReference>
<accession>A0A833ZTQ8</accession>
<evidence type="ECO:0000256" key="5">
    <source>
        <dbReference type="ARBA" id="ARBA00023136"/>
    </source>
</evidence>
<dbReference type="AlphaFoldDB" id="A0A833ZTQ8"/>
<feature type="transmembrane region" description="Helical" evidence="6">
    <location>
        <begin position="203"/>
        <end position="221"/>
    </location>
</feature>
<feature type="domain" description="Anoctamin transmembrane" evidence="7">
    <location>
        <begin position="160"/>
        <end position="586"/>
    </location>
</feature>
<reference evidence="8 9" key="1">
    <citation type="journal article" date="2020" name="Nature">
        <title>Six reference-quality genomes reveal evolution of bat adaptations.</title>
        <authorList>
            <person name="Jebb D."/>
            <person name="Huang Z."/>
            <person name="Pippel M."/>
            <person name="Hughes G.M."/>
            <person name="Lavrichenko K."/>
            <person name="Devanna P."/>
            <person name="Winkler S."/>
            <person name="Jermiin L.S."/>
            <person name="Skirmuntt E.C."/>
            <person name="Katzourakis A."/>
            <person name="Burkitt-Gray L."/>
            <person name="Ray D.A."/>
            <person name="Sullivan K.A.M."/>
            <person name="Roscito J.G."/>
            <person name="Kirilenko B.M."/>
            <person name="Davalos L.M."/>
            <person name="Corthals A.P."/>
            <person name="Power M.L."/>
            <person name="Jones G."/>
            <person name="Ransome R.D."/>
            <person name="Dechmann D.K.N."/>
            <person name="Locatelli A.G."/>
            <person name="Puechmaille S.J."/>
            <person name="Fedrigo O."/>
            <person name="Jarvis E.D."/>
            <person name="Hiller M."/>
            <person name="Vernes S.C."/>
            <person name="Myers E.W."/>
            <person name="Teeling E.C."/>
        </authorList>
    </citation>
    <scope>NUCLEOTIDE SEQUENCE [LARGE SCALE GENOMIC DNA]</scope>
    <source>
        <strain evidence="8">Bat1K_MPI-CBG_1</strain>
    </source>
</reference>
<dbReference type="GO" id="GO:0005254">
    <property type="term" value="F:chloride channel activity"/>
    <property type="evidence" value="ECO:0007669"/>
    <property type="project" value="TreeGrafter"/>
</dbReference>
<feature type="transmembrane region" description="Helical" evidence="6">
    <location>
        <begin position="461"/>
        <end position="484"/>
    </location>
</feature>
<feature type="transmembrane region" description="Helical" evidence="6">
    <location>
        <begin position="168"/>
        <end position="191"/>
    </location>
</feature>
<name>A0A833ZTQ8_9CHIR</name>
<feature type="transmembrane region" description="Helical" evidence="6">
    <location>
        <begin position="274"/>
        <end position="297"/>
    </location>
</feature>
<evidence type="ECO:0000256" key="3">
    <source>
        <dbReference type="ARBA" id="ARBA00022692"/>
    </source>
</evidence>
<feature type="transmembrane region" description="Helical" evidence="6">
    <location>
        <begin position="360"/>
        <end position="381"/>
    </location>
</feature>
<keyword evidence="4 6" id="KW-1133">Transmembrane helix</keyword>
<evidence type="ECO:0000256" key="4">
    <source>
        <dbReference type="ARBA" id="ARBA00022989"/>
    </source>
</evidence>
<proteinExistence type="inferred from homology"/>
<dbReference type="GO" id="GO:0005886">
    <property type="term" value="C:plasma membrane"/>
    <property type="evidence" value="ECO:0007669"/>
    <property type="project" value="TreeGrafter"/>
</dbReference>
<comment type="similarity">
    <text evidence="2 6">Belongs to the anoctamin family.</text>
</comment>
<comment type="caution">
    <text evidence="8">The sequence shown here is derived from an EMBL/GenBank/DDBJ whole genome shotgun (WGS) entry which is preliminary data.</text>
</comment>
<feature type="transmembrane region" description="Helical" evidence="6">
    <location>
        <begin position="551"/>
        <end position="573"/>
    </location>
</feature>
<dbReference type="PANTHER" id="PTHR12308">
    <property type="entry name" value="ANOCTAMIN"/>
    <property type="match status" value="1"/>
</dbReference>
<organism evidence="8 9">
    <name type="scientific">Phyllostomus discolor</name>
    <name type="common">pale spear-nosed bat</name>
    <dbReference type="NCBI Taxonomy" id="89673"/>
    <lineage>
        <taxon>Eukaryota</taxon>
        <taxon>Metazoa</taxon>
        <taxon>Chordata</taxon>
        <taxon>Craniata</taxon>
        <taxon>Vertebrata</taxon>
        <taxon>Euteleostomi</taxon>
        <taxon>Mammalia</taxon>
        <taxon>Eutheria</taxon>
        <taxon>Laurasiatheria</taxon>
        <taxon>Chiroptera</taxon>
        <taxon>Yangochiroptera</taxon>
        <taxon>Phyllostomidae</taxon>
        <taxon>Phyllostominae</taxon>
        <taxon>Phyllostomus</taxon>
    </lineage>
</organism>
<keyword evidence="5 6" id="KW-0472">Membrane</keyword>
<feature type="transmembrane region" description="Helical" evidence="6">
    <location>
        <begin position="317"/>
        <end position="337"/>
    </location>
</feature>
<sequence length="621" mass="71187">MKVTLSTLDTCEGSFTPLVVLELAQDVKEETKEWLKNRIVTKKKDGGAQLLFRPLLNKYEKGTVENQNLYLVGASNIRLLLGAEAVGLVKECSDNTMRAFTYGTRHNFKGFDDNNDDFLTMAECQFIIKHELENLRARDEKMIPGYPQAKLYPGKSLYGIRGYFGETIALYFGFLEYFTFALIPMAVIGLPYYMFVWEDYDKYVIFASFNLIWSTVILEVWKRGCANMTYRWGTLVMKRQFEEPRPGYHGVLGVNAVTGREEPLYPSYKRQLRIYLVSLPFVCLCLYFSLYVMMIYFDLEAWALDLHENSGSEWTSILLYVPSIIYAIVIEVMNRLYRYAAEFLTSWENHRLESAYQNHLILKVLVFNFLNCFASLFYIAFVLQDMKLLRQSLATLLITSQILNQLMESLLPYWLQRKHHVQVKKKVQALKADIDATLYEQVVLEKEMGTYLGTFDDYLELFLQFGYVSLFSCVYPLAAAFAVLNNFTEVNSDALKMCRVFKRPFAEPSASIGVWQLAFETMSVISVVTNCALIGMSPQVNALFPESKADLILIVVAVEHALLALKFILAFAIPDKPRHIQVKLARLEFESLEALKQQQMKLVAENLKEDGQDGGGKATAT</sequence>
<comment type="subcellular location">
    <subcellularLocation>
        <location evidence="1 6">Membrane</location>
        <topology evidence="1 6">Multi-pass membrane protein</topology>
    </subcellularLocation>
</comment>
<keyword evidence="3 6" id="KW-0812">Transmembrane</keyword>
<evidence type="ECO:0000313" key="8">
    <source>
        <dbReference type="EMBL" id="KAF6098489.1"/>
    </source>
</evidence>
<comment type="caution">
    <text evidence="6">Lacks conserved residue(s) required for the propagation of feature annotation.</text>
</comment>
<evidence type="ECO:0000259" key="7">
    <source>
        <dbReference type="Pfam" id="PF04547"/>
    </source>
</evidence>
<protein>
    <recommendedName>
        <fullName evidence="6">Anoctamin</fullName>
    </recommendedName>
</protein>
<dbReference type="InterPro" id="IPR007632">
    <property type="entry name" value="Anoctamin"/>
</dbReference>
<dbReference type="InterPro" id="IPR049452">
    <property type="entry name" value="Anoctamin_TM"/>
</dbReference>
<evidence type="ECO:0000256" key="2">
    <source>
        <dbReference type="ARBA" id="ARBA00009671"/>
    </source>
</evidence>
<dbReference type="Pfam" id="PF04547">
    <property type="entry name" value="Anoctamin"/>
    <property type="match status" value="1"/>
</dbReference>
<evidence type="ECO:0000256" key="1">
    <source>
        <dbReference type="ARBA" id="ARBA00004141"/>
    </source>
</evidence>
<dbReference type="PANTHER" id="PTHR12308:SF40">
    <property type="entry name" value="ANOCTAMIN-10"/>
    <property type="match status" value="1"/>
</dbReference>
<dbReference type="Proteomes" id="UP000664940">
    <property type="component" value="Unassembled WGS sequence"/>
</dbReference>
<gene>
    <name evidence="8" type="ORF">HJG60_000733</name>
</gene>